<sequence>MWEWRQGPRRIRVIEGSNDARTSTKGWARFCERRV</sequence>
<dbReference type="Proteomes" id="UP000187203">
    <property type="component" value="Unassembled WGS sequence"/>
</dbReference>
<keyword evidence="2" id="KW-1185">Reference proteome</keyword>
<protein>
    <submittedName>
        <fullName evidence="1">Uncharacterized protein</fullName>
    </submittedName>
</protein>
<gene>
    <name evidence="1" type="ORF">COLO4_36326</name>
</gene>
<dbReference type="AlphaFoldDB" id="A0A1R3G9X4"/>
<evidence type="ECO:0000313" key="1">
    <source>
        <dbReference type="EMBL" id="OMO54856.1"/>
    </source>
</evidence>
<comment type="caution">
    <text evidence="1">The sequence shown here is derived from an EMBL/GenBank/DDBJ whole genome shotgun (WGS) entry which is preliminary data.</text>
</comment>
<reference evidence="2" key="1">
    <citation type="submission" date="2013-09" db="EMBL/GenBank/DDBJ databases">
        <title>Corchorus olitorius genome sequencing.</title>
        <authorList>
            <person name="Alam M."/>
            <person name="Haque M.S."/>
            <person name="Islam M.S."/>
            <person name="Emdad E.M."/>
            <person name="Islam M.M."/>
            <person name="Ahmed B."/>
            <person name="Halim A."/>
            <person name="Hossen Q.M.M."/>
            <person name="Hossain M.Z."/>
            <person name="Ahmed R."/>
            <person name="Khan M.M."/>
            <person name="Islam R."/>
            <person name="Rashid M.M."/>
            <person name="Khan S.A."/>
            <person name="Rahman M.S."/>
            <person name="Alam M."/>
            <person name="Yahiya A.S."/>
            <person name="Khan M.S."/>
            <person name="Azam M.S."/>
            <person name="Haque T."/>
            <person name="Lashkar M.Z.H."/>
            <person name="Akhand A.I."/>
            <person name="Morshed G."/>
            <person name="Roy S."/>
            <person name="Uddin K.S."/>
            <person name="Rabeya T."/>
            <person name="Hossain A.S."/>
            <person name="Chowdhury A."/>
            <person name="Snigdha A.R."/>
            <person name="Mortoza M.S."/>
            <person name="Matin S.A."/>
            <person name="Hoque S.M.E."/>
            <person name="Islam M.K."/>
            <person name="Roy D.K."/>
            <person name="Haider R."/>
            <person name="Moosa M.M."/>
            <person name="Elias S.M."/>
            <person name="Hasan A.M."/>
            <person name="Jahan S."/>
            <person name="Shafiuddin M."/>
            <person name="Mahmood N."/>
            <person name="Shommy N.S."/>
        </authorList>
    </citation>
    <scope>NUCLEOTIDE SEQUENCE [LARGE SCALE GENOMIC DNA]</scope>
    <source>
        <strain evidence="2">cv. O-4</strain>
    </source>
</reference>
<organism evidence="1 2">
    <name type="scientific">Corchorus olitorius</name>
    <dbReference type="NCBI Taxonomy" id="93759"/>
    <lineage>
        <taxon>Eukaryota</taxon>
        <taxon>Viridiplantae</taxon>
        <taxon>Streptophyta</taxon>
        <taxon>Embryophyta</taxon>
        <taxon>Tracheophyta</taxon>
        <taxon>Spermatophyta</taxon>
        <taxon>Magnoliopsida</taxon>
        <taxon>eudicotyledons</taxon>
        <taxon>Gunneridae</taxon>
        <taxon>Pentapetalae</taxon>
        <taxon>rosids</taxon>
        <taxon>malvids</taxon>
        <taxon>Malvales</taxon>
        <taxon>Malvaceae</taxon>
        <taxon>Grewioideae</taxon>
        <taxon>Apeibeae</taxon>
        <taxon>Corchorus</taxon>
    </lineage>
</organism>
<accession>A0A1R3G9X4</accession>
<dbReference type="EMBL" id="AWUE01023135">
    <property type="protein sequence ID" value="OMO54856.1"/>
    <property type="molecule type" value="Genomic_DNA"/>
</dbReference>
<name>A0A1R3G9X4_9ROSI</name>
<evidence type="ECO:0000313" key="2">
    <source>
        <dbReference type="Proteomes" id="UP000187203"/>
    </source>
</evidence>
<proteinExistence type="predicted"/>